<evidence type="ECO:0000256" key="5">
    <source>
        <dbReference type="ARBA" id="ARBA00023159"/>
    </source>
</evidence>
<dbReference type="GO" id="GO:0016607">
    <property type="term" value="C:nuclear speck"/>
    <property type="evidence" value="ECO:0007669"/>
    <property type="project" value="UniProtKB-SubCell"/>
</dbReference>
<name>A0AAV3AZL2_PYXAD</name>
<dbReference type="InterPro" id="IPR046369">
    <property type="entry name" value="MAML1-3"/>
</dbReference>
<feature type="compositionally biased region" description="Polar residues" evidence="8">
    <location>
        <begin position="408"/>
        <end position="432"/>
    </location>
</feature>
<comment type="caution">
    <text evidence="10">The sequence shown here is derived from an EMBL/GenBank/DDBJ whole genome shotgun (WGS) entry which is preliminary data.</text>
</comment>
<feature type="compositionally biased region" description="Polar residues" evidence="8">
    <location>
        <begin position="340"/>
        <end position="356"/>
    </location>
</feature>
<feature type="region of interest" description="Disordered" evidence="8">
    <location>
        <begin position="82"/>
        <end position="111"/>
    </location>
</feature>
<gene>
    <name evidence="10" type="ORF">GDO54_000276</name>
</gene>
<accession>A0AAV3AZL2</accession>
<feature type="compositionally biased region" description="Polar residues" evidence="8">
    <location>
        <begin position="442"/>
        <end position="469"/>
    </location>
</feature>
<feature type="region of interest" description="Disordered" evidence="8">
    <location>
        <begin position="594"/>
        <end position="626"/>
    </location>
</feature>
<feature type="compositionally biased region" description="Polar residues" evidence="8">
    <location>
        <begin position="518"/>
        <end position="531"/>
    </location>
</feature>
<keyword evidence="7" id="KW-0539">Nucleus</keyword>
<dbReference type="SMART" id="SM01275">
    <property type="entry name" value="MamL-1"/>
    <property type="match status" value="1"/>
</dbReference>
<dbReference type="EMBL" id="DYDO01000001">
    <property type="protein sequence ID" value="DBA32487.1"/>
    <property type="molecule type" value="Genomic_DNA"/>
</dbReference>
<evidence type="ECO:0000256" key="3">
    <source>
        <dbReference type="ARBA" id="ARBA00022976"/>
    </source>
</evidence>
<feature type="compositionally biased region" description="Polar residues" evidence="8">
    <location>
        <begin position="373"/>
        <end position="384"/>
    </location>
</feature>
<sequence length="652" mass="72070">MGETAPPQAPAGSLGIGVSGVGLLGGGTAAPRLHSAIVERLRARIAVCRQHHLNCEGRYERSRAESSDRERENTLQLLTLVQHGQGTRKNSKHNKSTCAAPPDYRQHQQQQQLLTDDNGNINGDRHHQTSNNLGQRNPALVALQGSLKRRLVVNVSPTNNKRSNGVLDNSFLDFKKVRTSDCLSAGQNVYHRVDGMNHSVNGLLAMEQGIHRKNSNAASNCEANDLFNSTLKGIKKEPGESLPCGKNIDHRISHENSFRYGDDSGEQLMDPELQELFSEFTYISVPPMSDLELQNMINITIKQDEPFNIDIDQHNQRNLSISAPLDKVIKTEYSQCLNQTRVGSPQIRPSSTGPTFSMSGSPLTSSPSALPSQGQSQTASCSNRLSNWQELSHAQQLKQIAANRQHTLIQQQQTNPSTSWASGPTTGQSSRQYGMEKVPSPFRQQQLSPHGSSMSGASVSGNQPKTVNSYLYKNNSSVQNASLDMIKPQESNKNSVNSNHLPEEHHHGLTKPLFHYSPEQTNQQVSSSLVPQSKPMLPFPQQQNSTTPQQHEQVQQVNSLTANQALPRSGGFQQKMMMSKMQQNQQMPGLQYPNVHQQQEQHTSATQSPGSSTASCTSPNGYNNQQPLLNQQMVDKNILQRQMMQQQMIART</sequence>
<evidence type="ECO:0000256" key="4">
    <source>
        <dbReference type="ARBA" id="ARBA00023015"/>
    </source>
</evidence>
<dbReference type="PANTHER" id="PTHR15692">
    <property type="entry name" value="MASTERMIND-LIKE"/>
    <property type="match status" value="1"/>
</dbReference>
<feature type="region of interest" description="Disordered" evidence="8">
    <location>
        <begin position="340"/>
        <end position="384"/>
    </location>
</feature>
<evidence type="ECO:0000256" key="2">
    <source>
        <dbReference type="ARBA" id="ARBA00008081"/>
    </source>
</evidence>
<dbReference type="GO" id="GO:0007221">
    <property type="term" value="P:positive regulation of transcription of Notch receptor target"/>
    <property type="evidence" value="ECO:0007669"/>
    <property type="project" value="InterPro"/>
</dbReference>
<feature type="domain" description="Neurogenic mastermind-like N-terminal" evidence="9">
    <location>
        <begin position="31"/>
        <end position="91"/>
    </location>
</feature>
<dbReference type="InterPro" id="IPR046370">
    <property type="entry name" value="MAML_N_sf"/>
</dbReference>
<comment type="similarity">
    <text evidence="2">Belongs to the mastermind family.</text>
</comment>
<dbReference type="Pfam" id="PF09596">
    <property type="entry name" value="MamL-1"/>
    <property type="match status" value="1"/>
</dbReference>
<keyword evidence="3" id="KW-0914">Notch signaling pathway</keyword>
<proteinExistence type="inferred from homology"/>
<feature type="region of interest" description="Disordered" evidence="8">
    <location>
        <begin position="489"/>
        <end position="556"/>
    </location>
</feature>
<evidence type="ECO:0000256" key="8">
    <source>
        <dbReference type="SAM" id="MobiDB-lite"/>
    </source>
</evidence>
<dbReference type="PANTHER" id="PTHR15692:SF9">
    <property type="entry name" value="MASTERMIND-LIKE PROTEIN 2"/>
    <property type="match status" value="1"/>
</dbReference>
<dbReference type="Gene3D" id="6.10.250.970">
    <property type="match status" value="1"/>
</dbReference>
<evidence type="ECO:0000259" key="9">
    <source>
        <dbReference type="SMART" id="SM01275"/>
    </source>
</evidence>
<feature type="compositionally biased region" description="Low complexity" evidence="8">
    <location>
        <begin position="357"/>
        <end position="372"/>
    </location>
</feature>
<keyword evidence="5" id="KW-0010">Activator</keyword>
<evidence type="ECO:0000256" key="1">
    <source>
        <dbReference type="ARBA" id="ARBA00004324"/>
    </source>
</evidence>
<evidence type="ECO:0000313" key="10">
    <source>
        <dbReference type="EMBL" id="DBA32487.1"/>
    </source>
</evidence>
<dbReference type="AlphaFoldDB" id="A0AAV3AZL2"/>
<reference evidence="10" key="1">
    <citation type="thesis" date="2020" institute="ProQuest LLC" country="789 East Eisenhower Parkway, Ann Arbor, MI, USA">
        <title>Comparative Genomics and Chromosome Evolution.</title>
        <authorList>
            <person name="Mudd A.B."/>
        </authorList>
    </citation>
    <scope>NUCLEOTIDE SEQUENCE</scope>
    <source>
        <strain evidence="10">1538</strain>
        <tissue evidence="10">Blood</tissue>
    </source>
</reference>
<dbReference type="InterPro" id="IPR019082">
    <property type="entry name" value="Mastermind-like_N"/>
</dbReference>
<dbReference type="GO" id="GO:0003713">
    <property type="term" value="F:transcription coactivator activity"/>
    <property type="evidence" value="ECO:0007669"/>
    <property type="project" value="InterPro"/>
</dbReference>
<feature type="compositionally biased region" description="Polar residues" evidence="8">
    <location>
        <begin position="540"/>
        <end position="556"/>
    </location>
</feature>
<keyword evidence="4" id="KW-0805">Transcription regulation</keyword>
<keyword evidence="6" id="KW-0804">Transcription</keyword>
<feature type="region of interest" description="Disordered" evidence="8">
    <location>
        <begin position="408"/>
        <end position="469"/>
    </location>
</feature>
<protein>
    <recommendedName>
        <fullName evidence="9">Neurogenic mastermind-like N-terminal domain-containing protein</fullName>
    </recommendedName>
</protein>
<evidence type="ECO:0000256" key="7">
    <source>
        <dbReference type="ARBA" id="ARBA00023242"/>
    </source>
</evidence>
<dbReference type="Proteomes" id="UP001181693">
    <property type="component" value="Unassembled WGS sequence"/>
</dbReference>
<organism evidence="10 11">
    <name type="scientific">Pyxicephalus adspersus</name>
    <name type="common">African bullfrog</name>
    <dbReference type="NCBI Taxonomy" id="30357"/>
    <lineage>
        <taxon>Eukaryota</taxon>
        <taxon>Metazoa</taxon>
        <taxon>Chordata</taxon>
        <taxon>Craniata</taxon>
        <taxon>Vertebrata</taxon>
        <taxon>Euteleostomi</taxon>
        <taxon>Amphibia</taxon>
        <taxon>Batrachia</taxon>
        <taxon>Anura</taxon>
        <taxon>Neobatrachia</taxon>
        <taxon>Ranoidea</taxon>
        <taxon>Pyxicephalidae</taxon>
        <taxon>Pyxicephalinae</taxon>
        <taxon>Pyxicephalus</taxon>
    </lineage>
</organism>
<comment type="subcellular location">
    <subcellularLocation>
        <location evidence="1">Nucleus speckle</location>
    </subcellularLocation>
</comment>
<evidence type="ECO:0000256" key="6">
    <source>
        <dbReference type="ARBA" id="ARBA00023163"/>
    </source>
</evidence>
<feature type="compositionally biased region" description="Polar residues" evidence="8">
    <location>
        <begin position="489"/>
        <end position="500"/>
    </location>
</feature>
<evidence type="ECO:0000313" key="11">
    <source>
        <dbReference type="Proteomes" id="UP001181693"/>
    </source>
</evidence>
<keyword evidence="11" id="KW-1185">Reference proteome</keyword>